<evidence type="ECO:0000256" key="4">
    <source>
        <dbReference type="SAM" id="MobiDB-lite"/>
    </source>
</evidence>
<proteinExistence type="predicted"/>
<feature type="compositionally biased region" description="Low complexity" evidence="4">
    <location>
        <begin position="873"/>
        <end position="904"/>
    </location>
</feature>
<feature type="repeat" description="WD" evidence="3">
    <location>
        <begin position="1224"/>
        <end position="1258"/>
    </location>
</feature>
<dbReference type="Pfam" id="PF12894">
    <property type="entry name" value="ANAPC4_WD40"/>
    <property type="match status" value="1"/>
</dbReference>
<dbReference type="EMBL" id="BRXU01000008">
    <property type="protein sequence ID" value="GLC53506.1"/>
    <property type="molecule type" value="Genomic_DNA"/>
</dbReference>
<dbReference type="SUPFAM" id="SSF50978">
    <property type="entry name" value="WD40 repeat-like"/>
    <property type="match status" value="2"/>
</dbReference>
<dbReference type="InterPro" id="IPR020472">
    <property type="entry name" value="WD40_PAC1"/>
</dbReference>
<dbReference type="Gene3D" id="2.130.10.10">
    <property type="entry name" value="YVTN repeat-like/Quinoprotein amine dehydrogenase"/>
    <property type="match status" value="5"/>
</dbReference>
<feature type="region of interest" description="Disordered" evidence="4">
    <location>
        <begin position="669"/>
        <end position="692"/>
    </location>
</feature>
<keyword evidence="2" id="KW-0677">Repeat</keyword>
<dbReference type="Pfam" id="PF00400">
    <property type="entry name" value="WD40"/>
    <property type="match status" value="7"/>
</dbReference>
<feature type="region of interest" description="Disordered" evidence="4">
    <location>
        <begin position="609"/>
        <end position="631"/>
    </location>
</feature>
<feature type="region of interest" description="Disordered" evidence="4">
    <location>
        <begin position="862"/>
        <end position="904"/>
    </location>
</feature>
<dbReference type="SMART" id="SM00320">
    <property type="entry name" value="WD40"/>
    <property type="match status" value="13"/>
</dbReference>
<dbReference type="PANTHER" id="PTHR19848:SF8">
    <property type="entry name" value="F-BOX AND WD REPEAT DOMAIN CONTAINING 7"/>
    <property type="match status" value="1"/>
</dbReference>
<dbReference type="CDD" id="cd00200">
    <property type="entry name" value="WD40"/>
    <property type="match status" value="1"/>
</dbReference>
<evidence type="ECO:0000256" key="3">
    <source>
        <dbReference type="PROSITE-ProRule" id="PRU00221"/>
    </source>
</evidence>
<feature type="region of interest" description="Disordered" evidence="4">
    <location>
        <begin position="1553"/>
        <end position="1621"/>
    </location>
</feature>
<feature type="repeat" description="WD" evidence="3">
    <location>
        <begin position="1785"/>
        <end position="1826"/>
    </location>
</feature>
<feature type="repeat" description="WD" evidence="3">
    <location>
        <begin position="1477"/>
        <end position="1518"/>
    </location>
</feature>
<dbReference type="InterPro" id="IPR024977">
    <property type="entry name" value="Apc4-like_WD40_dom"/>
</dbReference>
<dbReference type="PROSITE" id="PS00678">
    <property type="entry name" value="WD_REPEATS_1"/>
    <property type="match status" value="2"/>
</dbReference>
<feature type="repeat" description="WD" evidence="3">
    <location>
        <begin position="1288"/>
        <end position="1318"/>
    </location>
</feature>
<feature type="compositionally biased region" description="Basic and acidic residues" evidence="4">
    <location>
        <begin position="1586"/>
        <end position="1598"/>
    </location>
</feature>
<name>A0A9W6F2R6_9CHLO</name>
<dbReference type="InterPro" id="IPR036322">
    <property type="entry name" value="WD40_repeat_dom_sf"/>
</dbReference>
<feature type="repeat" description="WD" evidence="3">
    <location>
        <begin position="1671"/>
        <end position="1703"/>
    </location>
</feature>
<feature type="domain" description="Anaphase-promoting complex subunit 4-like WD40" evidence="5">
    <location>
        <begin position="1745"/>
        <end position="1836"/>
    </location>
</feature>
<dbReference type="PRINTS" id="PR00320">
    <property type="entry name" value="GPROTEINBRPT"/>
</dbReference>
<feature type="region of interest" description="Disordered" evidence="4">
    <location>
        <begin position="1"/>
        <end position="34"/>
    </location>
</feature>
<reference evidence="6 7" key="1">
    <citation type="journal article" date="2023" name="Commun. Biol.">
        <title>Reorganization of the ancestral sex-determining regions during the evolution of trioecy in Pleodorina starrii.</title>
        <authorList>
            <person name="Takahashi K."/>
            <person name="Suzuki S."/>
            <person name="Kawai-Toyooka H."/>
            <person name="Yamamoto K."/>
            <person name="Hamaji T."/>
            <person name="Ootsuki R."/>
            <person name="Yamaguchi H."/>
            <person name="Kawachi M."/>
            <person name="Higashiyama T."/>
            <person name="Nozaki H."/>
        </authorList>
    </citation>
    <scope>NUCLEOTIDE SEQUENCE [LARGE SCALE GENOMIC DNA]</scope>
    <source>
        <strain evidence="6 7">NIES-4479</strain>
    </source>
</reference>
<dbReference type="InterPro" id="IPR015943">
    <property type="entry name" value="WD40/YVTN_repeat-like_dom_sf"/>
</dbReference>
<feature type="repeat" description="WD" evidence="3">
    <location>
        <begin position="1519"/>
        <end position="1550"/>
    </location>
</feature>
<keyword evidence="7" id="KW-1185">Reference proteome</keyword>
<feature type="repeat" description="WD" evidence="3">
    <location>
        <begin position="1058"/>
        <end position="1099"/>
    </location>
</feature>
<feature type="repeat" description="WD" evidence="3">
    <location>
        <begin position="1435"/>
        <end position="1476"/>
    </location>
</feature>
<feature type="compositionally biased region" description="Pro residues" evidence="4">
    <location>
        <begin position="611"/>
        <end position="625"/>
    </location>
</feature>
<dbReference type="OrthoDB" id="545953at2759"/>
<comment type="caution">
    <text evidence="6">The sequence shown here is derived from an EMBL/GenBank/DDBJ whole genome shotgun (WGS) entry which is preliminary data.</text>
</comment>
<sequence>MSSRTANGDIFNNAAGRGADTDGGGGNSSSNGGGGSAREVWHCAVSLAVLRRFAAEVVQPGWTTYDVLNKVVLPTTETAKCRYVDTLPPHCSSTLTFFVSYTWSKPFADVVALLEHHLHAADPNQIFCWVDVLAVNQHPGKQKARDLQDLEEAVRLARGTLVCLDPECTAFSRIWCLFEWWTTLSVRGLRNLVFLADPATRRRLGELYQNIDVRKAQALVPSDRDRILAAIGDKLDLVNAQLKLIFLLEPYDTVSAVAAIPAMAPAPAAASRPAGSSANAAAADTAAPAAVVADWPGGVIREWLDLKPNDEHYRALVLVSPVGCGKSYGVRAALSTIAPVLQHPRSHEGAMSAVQGRRRRRPVAVHFCHAGDAASLDPLVMVHSLAFQLACQTRGSLAKLLQERYLELSRYGLEGLSRLDSAFNTLLLKPLAEVLPRPATEDAEDTIDVKDTEDEEDAEDVDVEEAERQLWLEWVKRQHHTKSAVCVPGASASSRSEPPRPLISYASAAPIRRSGGVRTAAASHVKVSAEEAEEAEEAKAPEEVMLVVDGLDEAEDPDGRLHGNRISLALRDLFSRFPPRIRLLVTLRPRPNRLLRSLVCKFDPWVASTPPQTPAQPPERQPEPLPRVSASPISPVPVPPFGGDVFITNWVLETIRGLLPPPSCPLSAVATTTTTNTSRTTTTPSTASDDQRPASLPAAYAALFTAGLAALSLEQRRGVGSLLELLMASPEPPSLRCITQMGLAPYMQHLPGWGVAFRVLEGTYRLNVLHRSLLEWLRGSKDEEDGWEGGGGGEDNAGQRSNGAVAVLGAAGLQLAASGGHRRLADWVMADLRGSARPQLYSLRYAILHLAHAAAAAAVGADKRGGCGEGDEGSSSRNSTSRPADQPASSSASSQPPSPPHSSALACAARVRQLDELLLDFDFWRQVYTSNLATAVLRDLITLQPGLDSPVARDVVRMIQRDHSTLQREPELIEQLAFETPLGSATRAAAARSRYRNGTICRPKSVGVTALSSSPKHQEHQEQQQQHQEACVVVAPVYRAWPACLALVNTKDDMFFMRRGNRKEVTAVRFSPDGSLIAAANGEGKVMLYDSASGERVLWLDGHKGYVRGIVFVSLDADVPHPETTGRCIGSNSNGIERAAAAVGSTAASRSINSSCSSGHGISGGGGGEVQRQPTHDEDSRYSQQQQQQQQQRRQHSQLLVASAGYDETIRLRDIFTGEQVACLCYHESPITSLCVSSDGGHMASTDKDGVVVIWRLKPAVSAAAAAAAIQALPTRGSHKPREASCCAFTPDGLMLASGGKDGCVRMWGVATGEKMGNVEAAADISAGYAASSLNAKTVTTTAAGGSEANNADTVKCVAFTADGASLLVGMSGGEIGVWRREPPSSLCLAQAQAGTKAPPGIPTRNPAMARRRDAEPRPGLSRGPATSWRLHLVFHGHASHVNALVAARDGRTVYSSGVDSTVRVWDLAEGRKLAVLYGHSFDVRGCDLSYDGRLLASASVDGSIRIWDARAAASNPAPRQHALGVVQMAVAPDKGYVVTASEDKTVGVWALPPPSALLAPPRSKTTPASEVRGVPTPRPTPPPAAKDEQQKQRRPPQDGEQQQLQQQEKGSRGGRGGGGGLGLMKRIKCYTRPVASVAVAPDGVTVASASGCQVRVHRLDRPKVPGLVLPSCHAKPVETLGFNAMGTRLASGCEDGKLAVWDAVAWKEQYFNSGGEAAAGDQPWHWPLLLWDSPAGTGEHMYSLAWSPTDDLIATGHHRNLIVISGLWLGREPRLLRHESYQPFDDTISDVRGLAWSGDGWWLAGGDSSGCARVWDITSGKQVAAVQHARGVWALAFDPLDRNLLATCPCDGTAVIWNLSDLRCPARVATLKGHQGFLRSVAFLTRPDSSPVTAAQAAAAAPGAQNTAVCRGGGGGGGGGVSRQIITAGMDATVRLWSYDEAVRRREVTYMCPWAVTGPR</sequence>
<evidence type="ECO:0000256" key="2">
    <source>
        <dbReference type="ARBA" id="ARBA00022737"/>
    </source>
</evidence>
<organism evidence="6 7">
    <name type="scientific">Pleodorina starrii</name>
    <dbReference type="NCBI Taxonomy" id="330485"/>
    <lineage>
        <taxon>Eukaryota</taxon>
        <taxon>Viridiplantae</taxon>
        <taxon>Chlorophyta</taxon>
        <taxon>core chlorophytes</taxon>
        <taxon>Chlorophyceae</taxon>
        <taxon>CS clade</taxon>
        <taxon>Chlamydomonadales</taxon>
        <taxon>Volvocaceae</taxon>
        <taxon>Pleodorina</taxon>
    </lineage>
</organism>
<feature type="region of interest" description="Disordered" evidence="4">
    <location>
        <begin position="1152"/>
        <end position="1198"/>
    </location>
</feature>
<dbReference type="PANTHER" id="PTHR19848">
    <property type="entry name" value="WD40 REPEAT PROTEIN"/>
    <property type="match status" value="1"/>
</dbReference>
<keyword evidence="1 3" id="KW-0853">WD repeat</keyword>
<feature type="region of interest" description="Disordered" evidence="4">
    <location>
        <begin position="437"/>
        <end position="462"/>
    </location>
</feature>
<dbReference type="InterPro" id="IPR019775">
    <property type="entry name" value="WD40_repeat_CS"/>
</dbReference>
<evidence type="ECO:0000313" key="6">
    <source>
        <dbReference type="EMBL" id="GLC53506.1"/>
    </source>
</evidence>
<dbReference type="Proteomes" id="UP001165080">
    <property type="component" value="Unassembled WGS sequence"/>
</dbReference>
<dbReference type="PROSITE" id="PS50082">
    <property type="entry name" value="WD_REPEATS_2"/>
    <property type="match status" value="8"/>
</dbReference>
<feature type="region of interest" description="Disordered" evidence="4">
    <location>
        <begin position="1393"/>
        <end position="1423"/>
    </location>
</feature>
<accession>A0A9W6F2R6</accession>
<evidence type="ECO:0000256" key="1">
    <source>
        <dbReference type="ARBA" id="ARBA00022574"/>
    </source>
</evidence>
<dbReference type="PROSITE" id="PS50294">
    <property type="entry name" value="WD_REPEATS_REGION"/>
    <property type="match status" value="5"/>
</dbReference>
<evidence type="ECO:0000313" key="7">
    <source>
        <dbReference type="Proteomes" id="UP001165080"/>
    </source>
</evidence>
<feature type="compositionally biased region" description="Acidic residues" evidence="4">
    <location>
        <begin position="441"/>
        <end position="462"/>
    </location>
</feature>
<gene>
    <name evidence="6" type="primary">PLEST007006</name>
    <name evidence="6" type="ORF">PLESTB_000757000</name>
</gene>
<protein>
    <submittedName>
        <fullName evidence="6">WD repeat-containing protein 49</fullName>
    </submittedName>
</protein>
<feature type="compositionally biased region" description="Gly residues" evidence="4">
    <location>
        <begin position="21"/>
        <end position="34"/>
    </location>
</feature>
<evidence type="ECO:0000259" key="5">
    <source>
        <dbReference type="Pfam" id="PF12894"/>
    </source>
</evidence>
<dbReference type="InterPro" id="IPR001680">
    <property type="entry name" value="WD40_rpt"/>
</dbReference>